<feature type="transmembrane region" description="Helical" evidence="1">
    <location>
        <begin position="128"/>
        <end position="152"/>
    </location>
</feature>
<dbReference type="Proteomes" id="UP000199399">
    <property type="component" value="Unassembled WGS sequence"/>
</dbReference>
<dbReference type="RefSeq" id="WP_093740749.1">
    <property type="nucleotide sequence ID" value="NZ_FNBP01000003.1"/>
</dbReference>
<evidence type="ECO:0000313" key="2">
    <source>
        <dbReference type="EMBL" id="SDF80404.1"/>
    </source>
</evidence>
<sequence>MLIQILLGAVGVTILVFVLLDFLYTAIGAAPVAPLSQTVARGIWRVFVRFMPDSRAKHRLAGPVVMTGIAFTWIGLVSLGWTLVFQMADKAVIISESEAPAGFARDFAFVGHLLSTLGGGPLETESPFWLILSVLAGVNGMVILTLSVSFVLSTTTTVSQGRGLLTKAPMFDADSDEMNNVMLPALADLVANLNAMQFALYYSAEDPSRRLPAGLVELARWVAPYPEKIRRLRIALAPLPGFKAPEGRTLDQLSDQEFIARLDAWAQRYTV</sequence>
<keyword evidence="1" id="KW-1133">Transmembrane helix</keyword>
<reference evidence="3" key="1">
    <citation type="submission" date="2016-10" db="EMBL/GenBank/DDBJ databases">
        <authorList>
            <person name="Varghese N."/>
            <person name="Submissions S."/>
        </authorList>
    </citation>
    <scope>NUCLEOTIDE SEQUENCE [LARGE SCALE GENOMIC DNA]</scope>
    <source>
        <strain evidence="3">DSM 16477</strain>
    </source>
</reference>
<keyword evidence="3" id="KW-1185">Reference proteome</keyword>
<feature type="transmembrane region" description="Helical" evidence="1">
    <location>
        <begin position="60"/>
        <end position="81"/>
    </location>
</feature>
<dbReference type="AlphaFoldDB" id="A0A1G7P2E8"/>
<dbReference type="EMBL" id="FNBP01000003">
    <property type="protein sequence ID" value="SDF80404.1"/>
    <property type="molecule type" value="Genomic_DNA"/>
</dbReference>
<dbReference type="STRING" id="218672.SAMN04489759_103205"/>
<keyword evidence="1" id="KW-0812">Transmembrane</keyword>
<organism evidence="2 3">
    <name type="scientific">Sulfitobacter delicatus</name>
    <dbReference type="NCBI Taxonomy" id="218672"/>
    <lineage>
        <taxon>Bacteria</taxon>
        <taxon>Pseudomonadati</taxon>
        <taxon>Pseudomonadota</taxon>
        <taxon>Alphaproteobacteria</taxon>
        <taxon>Rhodobacterales</taxon>
        <taxon>Roseobacteraceae</taxon>
        <taxon>Sulfitobacter</taxon>
    </lineage>
</organism>
<dbReference type="OrthoDB" id="7831142at2"/>
<accession>A0A1G7P2E8</accession>
<feature type="transmembrane region" description="Helical" evidence="1">
    <location>
        <begin position="6"/>
        <end position="27"/>
    </location>
</feature>
<protein>
    <recommendedName>
        <fullName evidence="4">Ion channel</fullName>
    </recommendedName>
</protein>
<name>A0A1G7P2E8_9RHOB</name>
<proteinExistence type="predicted"/>
<evidence type="ECO:0000256" key="1">
    <source>
        <dbReference type="SAM" id="Phobius"/>
    </source>
</evidence>
<gene>
    <name evidence="2" type="ORF">SAMN04489759_103205</name>
</gene>
<evidence type="ECO:0000313" key="3">
    <source>
        <dbReference type="Proteomes" id="UP000199399"/>
    </source>
</evidence>
<evidence type="ECO:0008006" key="4">
    <source>
        <dbReference type="Google" id="ProtNLM"/>
    </source>
</evidence>
<keyword evidence="1" id="KW-0472">Membrane</keyword>